<accession>A0A1H6MBM7</accession>
<dbReference type="Proteomes" id="UP000199634">
    <property type="component" value="Unassembled WGS sequence"/>
</dbReference>
<dbReference type="AlphaFoldDB" id="A0A1H6MBM7"/>
<gene>
    <name evidence="1" type="ORF">SAMN02927937_02363</name>
</gene>
<protein>
    <submittedName>
        <fullName evidence="1">Uncharacterized protein</fullName>
    </submittedName>
</protein>
<proteinExistence type="predicted"/>
<evidence type="ECO:0000313" key="1">
    <source>
        <dbReference type="EMBL" id="SEH95487.1"/>
    </source>
</evidence>
<dbReference type="RefSeq" id="WP_091101165.1">
    <property type="nucleotide sequence ID" value="NZ_FNXE01000038.1"/>
</dbReference>
<organism evidence="1 2">
    <name type="scientific">Paenimyroides marinum</name>
    <dbReference type="NCBI Taxonomy" id="1159016"/>
    <lineage>
        <taxon>Bacteria</taxon>
        <taxon>Pseudomonadati</taxon>
        <taxon>Bacteroidota</taxon>
        <taxon>Flavobacteriia</taxon>
        <taxon>Flavobacteriales</taxon>
        <taxon>Flavobacteriaceae</taxon>
        <taxon>Paenimyroides</taxon>
    </lineage>
</organism>
<dbReference type="STRING" id="1159016.SAMN02927937_02363"/>
<name>A0A1H6MBM7_9FLAO</name>
<sequence length="128" mass="15577">MEEEVTEDKLYSFKRTIDNLGFIKVFVEKYELYLIEELDIDPFTTFSLEFSLEYWYLKYHLLRDKKILLTKDDLILFEETNMNIVFFKLSDLNSFIIECNDGKWSFKLNKIQKRSIDIHSFLKKEGYL</sequence>
<keyword evidence="2" id="KW-1185">Reference proteome</keyword>
<dbReference type="OrthoDB" id="9836114at2"/>
<dbReference type="EMBL" id="FNXE01000038">
    <property type="protein sequence ID" value="SEH95487.1"/>
    <property type="molecule type" value="Genomic_DNA"/>
</dbReference>
<reference evidence="1 2" key="1">
    <citation type="submission" date="2016-10" db="EMBL/GenBank/DDBJ databases">
        <authorList>
            <person name="de Groot N.N."/>
        </authorList>
    </citation>
    <scope>NUCLEOTIDE SEQUENCE [LARGE SCALE GENOMIC DNA]</scope>
    <source>
        <strain evidence="1 2">CGMCC 1.10825</strain>
    </source>
</reference>
<evidence type="ECO:0000313" key="2">
    <source>
        <dbReference type="Proteomes" id="UP000199634"/>
    </source>
</evidence>